<gene>
    <name evidence="6" type="ORF">D6C94_10210</name>
</gene>
<protein>
    <recommendedName>
        <fullName evidence="5">Plastocyanin-like domain-containing protein</fullName>
    </recommendedName>
</protein>
<dbReference type="GO" id="GO:0005507">
    <property type="term" value="F:copper ion binding"/>
    <property type="evidence" value="ECO:0007669"/>
    <property type="project" value="InterPro"/>
</dbReference>
<proteinExistence type="inferred from homology"/>
<keyword evidence="2" id="KW-0479">Metal-binding</keyword>
<dbReference type="AlphaFoldDB" id="A0AB38LHM0"/>
<organism evidence="6 7">
    <name type="scientific">Aureobasidium pullulans</name>
    <name type="common">Black yeast</name>
    <name type="synonym">Pullularia pullulans</name>
    <dbReference type="NCBI Taxonomy" id="5580"/>
    <lineage>
        <taxon>Eukaryota</taxon>
        <taxon>Fungi</taxon>
        <taxon>Dikarya</taxon>
        <taxon>Ascomycota</taxon>
        <taxon>Pezizomycotina</taxon>
        <taxon>Dothideomycetes</taxon>
        <taxon>Dothideomycetidae</taxon>
        <taxon>Dothideales</taxon>
        <taxon>Saccotheciaceae</taxon>
        <taxon>Aureobasidium</taxon>
    </lineage>
</organism>
<evidence type="ECO:0000256" key="3">
    <source>
        <dbReference type="ARBA" id="ARBA00023002"/>
    </source>
</evidence>
<dbReference type="PANTHER" id="PTHR11709:SF394">
    <property type="entry name" value="FI03373P-RELATED"/>
    <property type="match status" value="1"/>
</dbReference>
<evidence type="ECO:0000256" key="2">
    <source>
        <dbReference type="ARBA" id="ARBA00022723"/>
    </source>
</evidence>
<sequence length="179" mass="20023">MPNHTRALQNNNWDPITKFWSAEIGQVLEMIIQNTGSLVKNAGGLDIHPFHAHGGHFWDIGCGDGMYDVVTNEEKLQGYQPVLRDTTMLYRYADVGEAGKDASWRGWRVRVNQAGVYVIHCHILQHMVMGWAFGTSASEIQNIPYNDISGYLDFGGNAYGSAALYPEVVEYFKDVGPEI</sequence>
<comment type="similarity">
    <text evidence="1">Belongs to the multicopper oxidase family.</text>
</comment>
<dbReference type="SUPFAM" id="SSF49503">
    <property type="entry name" value="Cupredoxins"/>
    <property type="match status" value="1"/>
</dbReference>
<keyword evidence="4" id="KW-0186">Copper</keyword>
<dbReference type="PANTHER" id="PTHR11709">
    <property type="entry name" value="MULTI-COPPER OXIDASE"/>
    <property type="match status" value="1"/>
</dbReference>
<name>A0AB38LHM0_AURPU</name>
<dbReference type="InterPro" id="IPR045087">
    <property type="entry name" value="Cu-oxidase_fam"/>
</dbReference>
<comment type="caution">
    <text evidence="6">The sequence shown here is derived from an EMBL/GenBank/DDBJ whole genome shotgun (WGS) entry which is preliminary data.</text>
</comment>
<dbReference type="InterPro" id="IPR008972">
    <property type="entry name" value="Cupredoxin"/>
</dbReference>
<reference evidence="6 7" key="1">
    <citation type="submission" date="2018-10" db="EMBL/GenBank/DDBJ databases">
        <title>Fifty Aureobasidium pullulans genomes reveal a recombining polyextremotolerant generalist.</title>
        <authorList>
            <person name="Gostincar C."/>
            <person name="Turk M."/>
            <person name="Zajc J."/>
            <person name="Gunde-Cimerman N."/>
        </authorList>
    </citation>
    <scope>NUCLEOTIDE SEQUENCE [LARGE SCALE GENOMIC DNA]</scope>
    <source>
        <strain evidence="6 7">EXF-4256</strain>
    </source>
</reference>
<evidence type="ECO:0000256" key="4">
    <source>
        <dbReference type="ARBA" id="ARBA00023008"/>
    </source>
</evidence>
<dbReference type="Proteomes" id="UP000305064">
    <property type="component" value="Unassembled WGS sequence"/>
</dbReference>
<feature type="domain" description="Plastocyanin-like" evidence="5">
    <location>
        <begin position="9"/>
        <end position="132"/>
    </location>
</feature>
<accession>A0AB38LHM0</accession>
<dbReference type="InterPro" id="IPR011706">
    <property type="entry name" value="Cu-oxidase_C"/>
</dbReference>
<dbReference type="Pfam" id="PF07731">
    <property type="entry name" value="Cu-oxidase_2"/>
    <property type="match status" value="1"/>
</dbReference>
<dbReference type="Gene3D" id="2.60.40.420">
    <property type="entry name" value="Cupredoxins - blue copper proteins"/>
    <property type="match status" value="1"/>
</dbReference>
<evidence type="ECO:0000256" key="1">
    <source>
        <dbReference type="ARBA" id="ARBA00010609"/>
    </source>
</evidence>
<evidence type="ECO:0000259" key="5">
    <source>
        <dbReference type="Pfam" id="PF07731"/>
    </source>
</evidence>
<evidence type="ECO:0000313" key="6">
    <source>
        <dbReference type="EMBL" id="THY68526.1"/>
    </source>
</evidence>
<dbReference type="EMBL" id="QZBJ01000126">
    <property type="protein sequence ID" value="THY68526.1"/>
    <property type="molecule type" value="Genomic_DNA"/>
</dbReference>
<keyword evidence="3" id="KW-0560">Oxidoreductase</keyword>
<evidence type="ECO:0000313" key="7">
    <source>
        <dbReference type="Proteomes" id="UP000305064"/>
    </source>
</evidence>
<dbReference type="GO" id="GO:0016491">
    <property type="term" value="F:oxidoreductase activity"/>
    <property type="evidence" value="ECO:0007669"/>
    <property type="project" value="UniProtKB-KW"/>
</dbReference>